<dbReference type="Pfam" id="PF16590">
    <property type="entry name" value="ESP"/>
    <property type="match status" value="1"/>
</dbReference>
<proteinExistence type="predicted"/>
<dbReference type="GeneTree" id="ENSGT01030000239647"/>
<accession>A0A8C6MNT4</accession>
<name>A0A8C6MNT4_MUSSI</name>
<reference evidence="2" key="1">
    <citation type="submission" date="2025-08" db="UniProtKB">
        <authorList>
            <consortium name="Ensembl"/>
        </authorList>
    </citation>
    <scope>IDENTIFICATION</scope>
</reference>
<evidence type="ECO:0000313" key="3">
    <source>
        <dbReference type="Proteomes" id="UP000694415"/>
    </source>
</evidence>
<dbReference type="InterPro" id="IPR032253">
    <property type="entry name" value="Esp1/Esp22"/>
</dbReference>
<dbReference type="AlphaFoldDB" id="A0A8C6MNT4"/>
<dbReference type="Proteomes" id="UP000694415">
    <property type="component" value="Unplaced"/>
</dbReference>
<keyword evidence="3" id="KW-1185">Reference proteome</keyword>
<dbReference type="Ensembl" id="ENSMSIT00000000117.1">
    <property type="protein sequence ID" value="ENSMSIP00000000081.1"/>
    <property type="gene ID" value="ENSMSIG00000000098.1"/>
</dbReference>
<sequence length="110" mass="12331">MNSVPVMLFSISILLAAMLTEGSGLTQTQKESIFSAEHKSDLKSYLEMLVCRLRDVPESVIHISKVSKEILPDDLLSTYLLELLVCFDKDKLVQSKGIVFNTIKRLLSNT</sequence>
<reference evidence="2" key="2">
    <citation type="submission" date="2025-09" db="UniProtKB">
        <authorList>
            <consortium name="Ensembl"/>
        </authorList>
    </citation>
    <scope>IDENTIFICATION</scope>
</reference>
<evidence type="ECO:0000256" key="1">
    <source>
        <dbReference type="SAM" id="SignalP"/>
    </source>
</evidence>
<dbReference type="GO" id="GO:1902436">
    <property type="term" value="P:negative regulation of male mating behavior"/>
    <property type="evidence" value="ECO:0007669"/>
    <property type="project" value="Ensembl"/>
</dbReference>
<dbReference type="GO" id="GO:0005186">
    <property type="term" value="F:pheromone activity"/>
    <property type="evidence" value="ECO:0007669"/>
    <property type="project" value="Ensembl"/>
</dbReference>
<feature type="signal peptide" evidence="1">
    <location>
        <begin position="1"/>
        <end position="22"/>
    </location>
</feature>
<keyword evidence="1" id="KW-0732">Signal</keyword>
<evidence type="ECO:0000313" key="2">
    <source>
        <dbReference type="Ensembl" id="ENSMSIP00000000081.1"/>
    </source>
</evidence>
<organism evidence="2 3">
    <name type="scientific">Mus spicilegus</name>
    <name type="common">Mound-building mouse</name>
    <dbReference type="NCBI Taxonomy" id="10103"/>
    <lineage>
        <taxon>Eukaryota</taxon>
        <taxon>Metazoa</taxon>
        <taxon>Chordata</taxon>
        <taxon>Craniata</taxon>
        <taxon>Vertebrata</taxon>
        <taxon>Euteleostomi</taxon>
        <taxon>Mammalia</taxon>
        <taxon>Eutheria</taxon>
        <taxon>Euarchontoglires</taxon>
        <taxon>Glires</taxon>
        <taxon>Rodentia</taxon>
        <taxon>Myomorpha</taxon>
        <taxon>Muroidea</taxon>
        <taxon>Muridae</taxon>
        <taxon>Murinae</taxon>
        <taxon>Mus</taxon>
        <taxon>Mus</taxon>
    </lineage>
</organism>
<dbReference type="GO" id="GO:0005615">
    <property type="term" value="C:extracellular space"/>
    <property type="evidence" value="ECO:0007669"/>
    <property type="project" value="Ensembl"/>
</dbReference>
<protein>
    <submittedName>
        <fullName evidence="2">Exocrine gland secreted peptide 22</fullName>
    </submittedName>
</protein>
<feature type="chain" id="PRO_5034844568" evidence="1">
    <location>
        <begin position="23"/>
        <end position="110"/>
    </location>
</feature>